<dbReference type="SMART" id="SM00642">
    <property type="entry name" value="Aamy"/>
    <property type="match status" value="1"/>
</dbReference>
<comment type="subcellular location">
    <subcellularLocation>
        <location evidence="2">Plastid</location>
        <location evidence="2">Amyloplast</location>
    </subcellularLocation>
</comment>
<dbReference type="Proteomes" id="UP001652600">
    <property type="component" value="Chromosome 3"/>
</dbReference>
<dbReference type="AlphaFoldDB" id="A0A1S3CMX9"/>
<evidence type="ECO:0000256" key="1">
    <source>
        <dbReference type="ARBA" id="ARBA00000826"/>
    </source>
</evidence>
<organism evidence="15 16">
    <name type="scientific">Cucumis melo</name>
    <name type="common">Muskmelon</name>
    <dbReference type="NCBI Taxonomy" id="3656"/>
    <lineage>
        <taxon>Eukaryota</taxon>
        <taxon>Viridiplantae</taxon>
        <taxon>Streptophyta</taxon>
        <taxon>Embryophyta</taxon>
        <taxon>Tracheophyta</taxon>
        <taxon>Spermatophyta</taxon>
        <taxon>Magnoliopsida</taxon>
        <taxon>eudicotyledons</taxon>
        <taxon>Gunneridae</taxon>
        <taxon>Pentapetalae</taxon>
        <taxon>rosids</taxon>
        <taxon>fabids</taxon>
        <taxon>Cucurbitales</taxon>
        <taxon>Cucurbitaceae</taxon>
        <taxon>Benincaseae</taxon>
        <taxon>Cucumis</taxon>
    </lineage>
</organism>
<dbReference type="CDD" id="cd02854">
    <property type="entry name" value="E_set_GBE_euk_N"/>
    <property type="match status" value="1"/>
</dbReference>
<dbReference type="SUPFAM" id="SSF51445">
    <property type="entry name" value="(Trans)glycosidases"/>
    <property type="match status" value="1"/>
</dbReference>
<accession>A0A1S3CMX9</accession>
<dbReference type="PIRSF" id="PIRSF000463">
    <property type="entry name" value="GlgB"/>
    <property type="match status" value="1"/>
</dbReference>
<evidence type="ECO:0000256" key="11">
    <source>
        <dbReference type="PIRSR" id="PIRSR000463-1"/>
    </source>
</evidence>
<reference evidence="14" key="1">
    <citation type="submission" date="2023-03" db="UniProtKB">
        <authorList>
            <consortium name="EnsemblPlants"/>
        </authorList>
    </citation>
    <scope>IDENTIFICATION</scope>
</reference>
<dbReference type="GO" id="GO:0005978">
    <property type="term" value="P:glycogen biosynthetic process"/>
    <property type="evidence" value="ECO:0007669"/>
    <property type="project" value="InterPro"/>
</dbReference>
<feature type="active site" description="Nucleophile" evidence="11">
    <location>
        <position position="425"/>
    </location>
</feature>
<feature type="region of interest" description="Disordered" evidence="12">
    <location>
        <begin position="782"/>
        <end position="856"/>
    </location>
</feature>
<comment type="pathway">
    <text evidence="3">Glycan biosynthesis; starch biosynthesis.</text>
</comment>
<evidence type="ECO:0000256" key="10">
    <source>
        <dbReference type="ARBA" id="ARBA00078112"/>
    </source>
</evidence>
<dbReference type="Gene3D" id="3.20.20.80">
    <property type="entry name" value="Glycosidases"/>
    <property type="match status" value="1"/>
</dbReference>
<feature type="domain" description="Glycosyl hydrolase family 13 catalytic" evidence="13">
    <location>
        <begin position="284"/>
        <end position="644"/>
    </location>
</feature>
<dbReference type="InterPro" id="IPR017853">
    <property type="entry name" value="GH"/>
</dbReference>
<dbReference type="GO" id="GO:0009501">
    <property type="term" value="C:amyloplast"/>
    <property type="evidence" value="ECO:0007669"/>
    <property type="project" value="UniProtKB-SubCell"/>
</dbReference>
<dbReference type="SUPFAM" id="SSF51011">
    <property type="entry name" value="Glycosyl hydrolase domain"/>
    <property type="match status" value="1"/>
</dbReference>
<evidence type="ECO:0000256" key="6">
    <source>
        <dbReference type="ARBA" id="ARBA00012541"/>
    </source>
</evidence>
<dbReference type="FunFam" id="2.60.40.10:FF:000250">
    <property type="entry name" value="1,4-alpha-glucan-branching enzyme, chloroplastic/amyloplastic"/>
    <property type="match status" value="1"/>
</dbReference>
<name>A0A1S3CMX9_CUCME</name>
<dbReference type="RefSeq" id="XP_008464849.1">
    <property type="nucleotide sequence ID" value="XM_008466627.2"/>
</dbReference>
<keyword evidence="15" id="KW-1185">Reference proteome</keyword>
<dbReference type="InterPro" id="IPR006047">
    <property type="entry name" value="GH13_cat_dom"/>
</dbReference>
<evidence type="ECO:0000256" key="5">
    <source>
        <dbReference type="ARBA" id="ARBA00011245"/>
    </source>
</evidence>
<dbReference type="KEGG" id="cmo:103502624"/>
<dbReference type="InterPro" id="IPR004193">
    <property type="entry name" value="Glyco_hydro_13_N"/>
</dbReference>
<dbReference type="PANTHER" id="PTHR43651">
    <property type="entry name" value="1,4-ALPHA-GLUCAN-BRANCHING ENZYME"/>
    <property type="match status" value="1"/>
</dbReference>
<comment type="catalytic activity">
    <reaction evidence="1">
        <text>Transfers a segment of a (1-&gt;4)-alpha-D-glucan chain to a primary hydroxy group in a similar glucan chain.</text>
        <dbReference type="EC" id="2.4.1.18"/>
    </reaction>
</comment>
<dbReference type="EnsemblPlants" id="MELO3C026536.2.1">
    <property type="protein sequence ID" value="MELO3C026536.2.1"/>
    <property type="gene ID" value="MELO3C026536.2"/>
</dbReference>
<evidence type="ECO:0000256" key="3">
    <source>
        <dbReference type="ARBA" id="ARBA00004727"/>
    </source>
</evidence>
<dbReference type="GO" id="GO:0019252">
    <property type="term" value="P:starch biosynthetic process"/>
    <property type="evidence" value="ECO:0007669"/>
    <property type="project" value="UniProtKB-UniPathway"/>
</dbReference>
<proteinExistence type="inferred from homology"/>
<dbReference type="GeneID" id="103502624"/>
<keyword evidence="8" id="KW-0035">Amyloplast</keyword>
<feature type="compositionally biased region" description="Basic and acidic residues" evidence="12">
    <location>
        <begin position="828"/>
        <end position="846"/>
    </location>
</feature>
<evidence type="ECO:0000256" key="8">
    <source>
        <dbReference type="ARBA" id="ARBA00023234"/>
    </source>
</evidence>
<dbReference type="InParanoid" id="A0A1S3CMX9"/>
<dbReference type="InterPro" id="IPR013780">
    <property type="entry name" value="Glyco_hydro_b"/>
</dbReference>
<dbReference type="FunFam" id="3.20.20.80:FF:000001">
    <property type="entry name" value="1,4-alpha-glucan branching enzyme"/>
    <property type="match status" value="1"/>
</dbReference>
<dbReference type="EC" id="2.4.1.18" evidence="6"/>
<evidence type="ECO:0000256" key="2">
    <source>
        <dbReference type="ARBA" id="ARBA00004602"/>
    </source>
</evidence>
<dbReference type="Pfam" id="PF00128">
    <property type="entry name" value="Alpha-amylase"/>
    <property type="match status" value="1"/>
</dbReference>
<dbReference type="FunFam" id="2.60.40.1180:FF:000003">
    <property type="entry name" value="1,4-alpha-glucan-branching enzyme, chloroplastic/amyloplastic"/>
    <property type="match status" value="1"/>
</dbReference>
<dbReference type="Pfam" id="PF02806">
    <property type="entry name" value="Alpha-amylase_C"/>
    <property type="match status" value="1"/>
</dbReference>
<dbReference type="Gene3D" id="2.60.40.1180">
    <property type="entry name" value="Golgi alpha-mannosidase II"/>
    <property type="match status" value="1"/>
</dbReference>
<dbReference type="InterPro" id="IPR037439">
    <property type="entry name" value="Branching_enzy"/>
</dbReference>
<dbReference type="SUPFAM" id="SSF81296">
    <property type="entry name" value="E set domains"/>
    <property type="match status" value="1"/>
</dbReference>
<keyword evidence="7" id="KW-0808">Transferase</keyword>
<dbReference type="Pfam" id="PF02922">
    <property type="entry name" value="CBM_48"/>
    <property type="match status" value="1"/>
</dbReference>
<dbReference type="OrthoDB" id="196493at2759"/>
<dbReference type="GO" id="GO:0043169">
    <property type="term" value="F:cation binding"/>
    <property type="evidence" value="ECO:0007669"/>
    <property type="project" value="InterPro"/>
</dbReference>
<evidence type="ECO:0000259" key="13">
    <source>
        <dbReference type="SMART" id="SM00642"/>
    </source>
</evidence>
<evidence type="ECO:0000256" key="4">
    <source>
        <dbReference type="ARBA" id="ARBA00009000"/>
    </source>
</evidence>
<protein>
    <recommendedName>
        <fullName evidence="9">1,4-alpha-glucan-branching enzyme 1, chloroplastic/amyloplastic</fullName>
        <ecNumber evidence="6">2.4.1.18</ecNumber>
    </recommendedName>
    <alternativeName>
        <fullName evidence="10">Starch branching enzyme I</fullName>
    </alternativeName>
</protein>
<dbReference type="InterPro" id="IPR014756">
    <property type="entry name" value="Ig_E-set"/>
</dbReference>
<sequence>MLLSPCVLPSTAIASLSLSAKKIFISDSRNQWPSLRQQTELNFWSRMSHHRQMNPFIFPYSTYKRVHSPAISSVMTDDTSTVSSNDESMENIGILSHDPGLKPFKDHFKYRVGRYTDLLNLLDKHEGGLDEFAQGYLKFGFNREEDGIVYREWAPAAQEAQIVGDFNGWNGTNHCMEKNEFGIWSIKIYDLGGKPAISHNSRVKFRFKHGNGVWIDRIPAWIKYATVDPTKFAAPYDGVYWDPPPLERYEFKHPRPAKPNGPRVYEAHVGMSSSEPRVSSYREFADFVLPRIKENNYNTVQLMAIMEHSYYASFGYHVTNFFAVSSRSGTPEDLKYLIDKAHGLGLRVLMDVVHSHASNNVTDGLNGFDVGQSTQDSYFHTGDRGYHKLWDSRLFNYANWEVLRFLLSNIRWWLEEYQFDGFRFDGVTSMLYHHHGISMAFTGNYNEYFSEATDVDAVVYLMLANNLTHSILPDATVIAEDVSGMPGLGRPVFEGGIGFDYRLQMAIPDKWIDYLKNKSDEEWSMGEISWNLTNRRYSEKCISYAESHDQSIVGDKTIAFLLMDKEMYSGMSCLENASPVVERGIALHKMIHFITMALGGEGYLNFMGNEFGHPEWIDFPREGNGWSYDKCRRQWNLADTDHLRYKFLNAFDRAMNALDEKFSFLASSKQIVSWTGEEDKVIVFERGDLVFVFNFHPINTYDGYKVGCDLPGKYRVALDSDAGDFGGYGRVGHDIDHFTSPEGIPGVPETNFNNRPNSFKVLSPARTCVVYYKVDESKEKEKDDLVASVHEDVSARHVEEDSEGLAGREEENDIAVGKISKTEDDDIDTSKTEEDDVDSNKIEDLPVRGNRAKISD</sequence>
<dbReference type="InterPro" id="IPR013783">
    <property type="entry name" value="Ig-like_fold"/>
</dbReference>
<evidence type="ECO:0000313" key="14">
    <source>
        <dbReference type="EnsemblPlants" id="MELO3C026536.2.1"/>
    </source>
</evidence>
<dbReference type="eggNOG" id="KOG0470">
    <property type="taxonomic scope" value="Eukaryota"/>
</dbReference>
<comment type="subunit">
    <text evidence="5">Monomer.</text>
</comment>
<evidence type="ECO:0000256" key="12">
    <source>
        <dbReference type="SAM" id="MobiDB-lite"/>
    </source>
</evidence>
<evidence type="ECO:0000313" key="15">
    <source>
        <dbReference type="Proteomes" id="UP001652600"/>
    </source>
</evidence>
<dbReference type="UniPathway" id="UPA00152"/>
<dbReference type="CDD" id="cd11321">
    <property type="entry name" value="AmyAc_bac_euk_BE"/>
    <property type="match status" value="1"/>
</dbReference>
<gene>
    <name evidence="16" type="primary">LOC103502624</name>
    <name evidence="14" type="synonym">103502624</name>
</gene>
<dbReference type="Gene3D" id="2.60.40.10">
    <property type="entry name" value="Immunoglobulins"/>
    <property type="match status" value="1"/>
</dbReference>
<evidence type="ECO:0000313" key="16">
    <source>
        <dbReference type="RefSeq" id="XP_008464849.1"/>
    </source>
</evidence>
<dbReference type="Gramene" id="MELO3C026536.2.1">
    <property type="protein sequence ID" value="MELO3C026536.2.1"/>
    <property type="gene ID" value="MELO3C026536.2"/>
</dbReference>
<evidence type="ECO:0000256" key="9">
    <source>
        <dbReference type="ARBA" id="ARBA00074503"/>
    </source>
</evidence>
<evidence type="ECO:0000256" key="7">
    <source>
        <dbReference type="ARBA" id="ARBA00022679"/>
    </source>
</evidence>
<dbReference type="PANTHER" id="PTHR43651:SF2">
    <property type="entry name" value="1,4-ALPHA-GLUCAN-BRANCHING ENZYME, CHLOROPLASTIC_AMYLOPLASTIC"/>
    <property type="match status" value="1"/>
</dbReference>
<dbReference type="SMR" id="A0A1S3CMX9"/>
<feature type="active site" description="Proton donor" evidence="11">
    <location>
        <position position="480"/>
    </location>
</feature>
<feature type="compositionally biased region" description="Basic and acidic residues" evidence="12">
    <location>
        <begin position="782"/>
        <end position="799"/>
    </location>
</feature>
<reference evidence="16" key="2">
    <citation type="submission" date="2025-04" db="UniProtKB">
        <authorList>
            <consortium name="RefSeq"/>
        </authorList>
    </citation>
    <scope>IDENTIFICATION</scope>
</reference>
<comment type="similarity">
    <text evidence="4">Belongs to the glycosyl hydrolase 13 family. GlgB subfamily.</text>
</comment>
<dbReference type="InterPro" id="IPR006048">
    <property type="entry name" value="A-amylase/branching_C"/>
</dbReference>
<dbReference type="GO" id="GO:0004553">
    <property type="term" value="F:hydrolase activity, hydrolyzing O-glycosyl compounds"/>
    <property type="evidence" value="ECO:0007669"/>
    <property type="project" value="InterPro"/>
</dbReference>
<dbReference type="GO" id="GO:0003844">
    <property type="term" value="F:1,4-alpha-glucan branching enzyme activity"/>
    <property type="evidence" value="ECO:0007669"/>
    <property type="project" value="UniProtKB-EC"/>
</dbReference>
<keyword evidence="8" id="KW-0934">Plastid</keyword>